<feature type="domain" description="LD-carboxypeptidase C-terminal" evidence="7">
    <location>
        <begin position="169"/>
        <end position="285"/>
    </location>
</feature>
<dbReference type="Proteomes" id="UP001500552">
    <property type="component" value="Unassembled WGS sequence"/>
</dbReference>
<evidence type="ECO:0000256" key="3">
    <source>
        <dbReference type="ARBA" id="ARBA00022670"/>
    </source>
</evidence>
<protein>
    <submittedName>
        <fullName evidence="8">LD-carboxypeptidase</fullName>
    </submittedName>
</protein>
<dbReference type="Pfam" id="PF17676">
    <property type="entry name" value="Peptidase_S66C"/>
    <property type="match status" value="1"/>
</dbReference>
<keyword evidence="5" id="KW-0720">Serine protease</keyword>
<feature type="domain" description="LD-carboxypeptidase N-terminal" evidence="6">
    <location>
        <begin position="11"/>
        <end position="126"/>
    </location>
</feature>
<dbReference type="Gene3D" id="3.50.30.60">
    <property type="entry name" value="LD-carboxypeptidase A C-terminal domain-like"/>
    <property type="match status" value="1"/>
</dbReference>
<sequence>MIPALRPGDRIAIVATARRITLPEIELAVRTFESWGLEVVLGETIGASYNYFSGDDALRLQDLQRALDDEHIKAIVCARGGYGTTRIIDQVDFTQFREHPKWLVGFSDVTTLHSHIHTLGIESVHAIMPLLFPQAGATDSIETLRKVLFGEEVIYTVAPHSFNRTGTAQGQLIGGNLSILGSLTGTRSDSSTAGKILFLEDLDEYLYHIDRMLVHLDRSGKLENLAGLIVGDMSDMKDTTVPFGKTAYEIILEHTGKYNYPVCYGFPVGHEPLNLALICGREAELEVQQEGVKMAYMPSGGVVLRQGSI</sequence>
<name>A0ABP8LNB8_9BACT</name>
<evidence type="ECO:0000313" key="8">
    <source>
        <dbReference type="EMBL" id="GAA4432069.1"/>
    </source>
</evidence>
<keyword evidence="9" id="KW-1185">Reference proteome</keyword>
<keyword evidence="3" id="KW-0645">Protease</keyword>
<organism evidence="8 9">
    <name type="scientific">Pontibacter saemangeumensis</name>
    <dbReference type="NCBI Taxonomy" id="1084525"/>
    <lineage>
        <taxon>Bacteria</taxon>
        <taxon>Pseudomonadati</taxon>
        <taxon>Bacteroidota</taxon>
        <taxon>Cytophagia</taxon>
        <taxon>Cytophagales</taxon>
        <taxon>Hymenobacteraceae</taxon>
        <taxon>Pontibacter</taxon>
    </lineage>
</organism>
<dbReference type="Gene3D" id="3.40.50.10740">
    <property type="entry name" value="Class I glutamine amidotransferase-like"/>
    <property type="match status" value="1"/>
</dbReference>
<dbReference type="EMBL" id="BAABHC010000011">
    <property type="protein sequence ID" value="GAA4432069.1"/>
    <property type="molecule type" value="Genomic_DNA"/>
</dbReference>
<dbReference type="InterPro" id="IPR029062">
    <property type="entry name" value="Class_I_gatase-like"/>
</dbReference>
<comment type="similarity">
    <text evidence="1">Belongs to the peptidase S66 family.</text>
</comment>
<dbReference type="PIRSF" id="PIRSF028757">
    <property type="entry name" value="LD-carboxypeptidase"/>
    <property type="match status" value="1"/>
</dbReference>
<dbReference type="PANTHER" id="PTHR30237:SF2">
    <property type="entry name" value="MUREIN TETRAPEPTIDE CARBOXYPEPTIDASE"/>
    <property type="match status" value="1"/>
</dbReference>
<evidence type="ECO:0000259" key="6">
    <source>
        <dbReference type="Pfam" id="PF02016"/>
    </source>
</evidence>
<dbReference type="InterPro" id="IPR040449">
    <property type="entry name" value="Peptidase_S66_N"/>
</dbReference>
<evidence type="ECO:0000256" key="2">
    <source>
        <dbReference type="ARBA" id="ARBA00022645"/>
    </source>
</evidence>
<evidence type="ECO:0000256" key="4">
    <source>
        <dbReference type="ARBA" id="ARBA00022801"/>
    </source>
</evidence>
<dbReference type="SUPFAM" id="SSF52317">
    <property type="entry name" value="Class I glutamine amidotransferase-like"/>
    <property type="match status" value="1"/>
</dbReference>
<dbReference type="InterPro" id="IPR040921">
    <property type="entry name" value="Peptidase_S66C"/>
</dbReference>
<reference evidence="9" key="1">
    <citation type="journal article" date="2019" name="Int. J. Syst. Evol. Microbiol.">
        <title>The Global Catalogue of Microorganisms (GCM) 10K type strain sequencing project: providing services to taxonomists for standard genome sequencing and annotation.</title>
        <authorList>
            <consortium name="The Broad Institute Genomics Platform"/>
            <consortium name="The Broad Institute Genome Sequencing Center for Infectious Disease"/>
            <person name="Wu L."/>
            <person name="Ma J."/>
        </authorList>
    </citation>
    <scope>NUCLEOTIDE SEQUENCE [LARGE SCALE GENOMIC DNA]</scope>
    <source>
        <strain evidence="9">JCM 17926</strain>
    </source>
</reference>
<comment type="caution">
    <text evidence="8">The sequence shown here is derived from an EMBL/GenBank/DDBJ whole genome shotgun (WGS) entry which is preliminary data.</text>
</comment>
<dbReference type="InterPro" id="IPR027461">
    <property type="entry name" value="Carboxypeptidase_A_C_sf"/>
</dbReference>
<dbReference type="InterPro" id="IPR003507">
    <property type="entry name" value="S66_fam"/>
</dbReference>
<evidence type="ECO:0000259" key="7">
    <source>
        <dbReference type="Pfam" id="PF17676"/>
    </source>
</evidence>
<dbReference type="InterPro" id="IPR027478">
    <property type="entry name" value="LdcA_N"/>
</dbReference>
<keyword evidence="2" id="KW-0121">Carboxypeptidase</keyword>
<keyword evidence="4" id="KW-0378">Hydrolase</keyword>
<dbReference type="SUPFAM" id="SSF141986">
    <property type="entry name" value="LD-carboxypeptidase A C-terminal domain-like"/>
    <property type="match status" value="1"/>
</dbReference>
<dbReference type="Pfam" id="PF02016">
    <property type="entry name" value="Peptidase_S66"/>
    <property type="match status" value="1"/>
</dbReference>
<evidence type="ECO:0000256" key="1">
    <source>
        <dbReference type="ARBA" id="ARBA00010233"/>
    </source>
</evidence>
<gene>
    <name evidence="8" type="ORF">GCM10023188_20220</name>
</gene>
<proteinExistence type="inferred from homology"/>
<evidence type="ECO:0000313" key="9">
    <source>
        <dbReference type="Proteomes" id="UP001500552"/>
    </source>
</evidence>
<dbReference type="PANTHER" id="PTHR30237">
    <property type="entry name" value="MURAMOYLTETRAPEPTIDE CARBOXYPEPTIDASE"/>
    <property type="match status" value="1"/>
</dbReference>
<evidence type="ECO:0000256" key="5">
    <source>
        <dbReference type="ARBA" id="ARBA00022825"/>
    </source>
</evidence>
<dbReference type="CDD" id="cd07025">
    <property type="entry name" value="Peptidase_S66"/>
    <property type="match status" value="1"/>
</dbReference>
<accession>A0ABP8LNB8</accession>